<dbReference type="Proteomes" id="UP000030982">
    <property type="component" value="Unassembled WGS sequence"/>
</dbReference>
<reference evidence="1 2" key="1">
    <citation type="submission" date="2014-09" db="EMBL/GenBank/DDBJ databases">
        <title>Genome sequence of Sinomonas sp. MUSC 117.</title>
        <authorList>
            <person name="Lee L.-H."/>
        </authorList>
    </citation>
    <scope>NUCLEOTIDE SEQUENCE [LARGE SCALE GENOMIC DNA]</scope>
    <source>
        <strain evidence="1 2">MUSC 117</strain>
    </source>
</reference>
<proteinExistence type="predicted"/>
<organism evidence="1 2">
    <name type="scientific">Sinomonas humi</name>
    <dbReference type="NCBI Taxonomy" id="1338436"/>
    <lineage>
        <taxon>Bacteria</taxon>
        <taxon>Bacillati</taxon>
        <taxon>Actinomycetota</taxon>
        <taxon>Actinomycetes</taxon>
        <taxon>Micrococcales</taxon>
        <taxon>Micrococcaceae</taxon>
        <taxon>Sinomonas</taxon>
    </lineage>
</organism>
<dbReference type="RefSeq" id="WP_043124348.1">
    <property type="nucleotide sequence ID" value="NZ_JTDL01000127.1"/>
</dbReference>
<keyword evidence="2" id="KW-1185">Reference proteome</keyword>
<dbReference type="EMBL" id="JTDL01000127">
    <property type="protein sequence ID" value="KHL02312.1"/>
    <property type="molecule type" value="Genomic_DNA"/>
</dbReference>
<gene>
    <name evidence="1" type="ORF">LK10_12995</name>
</gene>
<evidence type="ECO:0000313" key="2">
    <source>
        <dbReference type="Proteomes" id="UP000030982"/>
    </source>
</evidence>
<sequence length="130" mass="14122">MTAVAGARGGLKAHQDSIRLPEAELVRDLRDILGAKLVAYIGSVKETRAVRQWADGERRPSAEVMMRLRHAYHVAALLAERDSRAVVQAWFQGMNPQLDDVPPARLLREGQLDEAAQAVLAAARAFAAAG</sequence>
<evidence type="ECO:0000313" key="1">
    <source>
        <dbReference type="EMBL" id="KHL02312.1"/>
    </source>
</evidence>
<dbReference type="OrthoDB" id="4748714at2"/>
<accession>A0A0B2AK98</accession>
<comment type="caution">
    <text evidence="1">The sequence shown here is derived from an EMBL/GenBank/DDBJ whole genome shotgun (WGS) entry which is preliminary data.</text>
</comment>
<name>A0A0B2AK98_9MICC</name>
<dbReference type="AlphaFoldDB" id="A0A0B2AK98"/>
<protein>
    <submittedName>
        <fullName evidence="1">Uncharacterized protein</fullName>
    </submittedName>
</protein>